<accession>A0A0F9HSH0</accession>
<evidence type="ECO:0000256" key="1">
    <source>
        <dbReference type="SAM" id="MobiDB-lite"/>
    </source>
</evidence>
<dbReference type="EMBL" id="LAZR01014241">
    <property type="protein sequence ID" value="KKM18356.1"/>
    <property type="molecule type" value="Genomic_DNA"/>
</dbReference>
<comment type="caution">
    <text evidence="2">The sequence shown here is derived from an EMBL/GenBank/DDBJ whole genome shotgun (WGS) entry which is preliminary data.</text>
</comment>
<evidence type="ECO:0000313" key="2">
    <source>
        <dbReference type="EMBL" id="KKM18356.1"/>
    </source>
</evidence>
<evidence type="ECO:0008006" key="3">
    <source>
        <dbReference type="Google" id="ProtNLM"/>
    </source>
</evidence>
<reference evidence="2" key="1">
    <citation type="journal article" date="2015" name="Nature">
        <title>Complex archaea that bridge the gap between prokaryotes and eukaryotes.</title>
        <authorList>
            <person name="Spang A."/>
            <person name="Saw J.H."/>
            <person name="Jorgensen S.L."/>
            <person name="Zaremba-Niedzwiedzka K."/>
            <person name="Martijn J."/>
            <person name="Lind A.E."/>
            <person name="van Eijk R."/>
            <person name="Schleper C."/>
            <person name="Guy L."/>
            <person name="Ettema T.J."/>
        </authorList>
    </citation>
    <scope>NUCLEOTIDE SEQUENCE</scope>
</reference>
<feature type="compositionally biased region" description="Basic and acidic residues" evidence="1">
    <location>
        <begin position="49"/>
        <end position="64"/>
    </location>
</feature>
<organism evidence="2">
    <name type="scientific">marine sediment metagenome</name>
    <dbReference type="NCBI Taxonomy" id="412755"/>
    <lineage>
        <taxon>unclassified sequences</taxon>
        <taxon>metagenomes</taxon>
        <taxon>ecological metagenomes</taxon>
    </lineage>
</organism>
<protein>
    <recommendedName>
        <fullName evidence="3">Ribosomal protein L9 domain-containing protein</fullName>
    </recommendedName>
</protein>
<feature type="region of interest" description="Disordered" evidence="1">
    <location>
        <begin position="41"/>
        <end position="64"/>
    </location>
</feature>
<gene>
    <name evidence="2" type="ORF">LCGC14_1666540</name>
</gene>
<proteinExistence type="predicted"/>
<dbReference type="AlphaFoldDB" id="A0A0F9HSH0"/>
<sequence length="64" mass="7128">MKVKLLKDWLGKSAGSVIELSDEKALRLIGTKLVERLPVPKVAKRKAAKPKERKDGRTEETTGE</sequence>
<name>A0A0F9HSH0_9ZZZZ</name>